<evidence type="ECO:0000256" key="6">
    <source>
        <dbReference type="SAM" id="MobiDB-lite"/>
    </source>
</evidence>
<feature type="transmembrane region" description="Helical" evidence="7">
    <location>
        <begin position="129"/>
        <end position="149"/>
    </location>
</feature>
<comment type="caution">
    <text evidence="8">The sequence shown here is derived from an EMBL/GenBank/DDBJ whole genome shotgun (WGS) entry which is preliminary data.</text>
</comment>
<dbReference type="PANTHER" id="PTHR30482">
    <property type="entry name" value="HIGH-AFFINITY BRANCHED-CHAIN AMINO ACID TRANSPORT SYSTEM PERMEASE"/>
    <property type="match status" value="1"/>
</dbReference>
<name>A0A7Y0M0L2_CELFI</name>
<dbReference type="Gene3D" id="1.10.3470.10">
    <property type="entry name" value="ABC transporter involved in vitamin B12 uptake, BtuC"/>
    <property type="match status" value="1"/>
</dbReference>
<feature type="transmembrane region" description="Helical" evidence="7">
    <location>
        <begin position="258"/>
        <end position="280"/>
    </location>
</feature>
<feature type="transmembrane region" description="Helical" evidence="7">
    <location>
        <begin position="56"/>
        <end position="78"/>
    </location>
</feature>
<gene>
    <name evidence="8" type="ORF">HIR71_14215</name>
</gene>
<evidence type="ECO:0000256" key="3">
    <source>
        <dbReference type="ARBA" id="ARBA00022692"/>
    </source>
</evidence>
<keyword evidence="2" id="KW-1003">Cell membrane</keyword>
<keyword evidence="4 7" id="KW-1133">Transmembrane helix</keyword>
<accession>A0A7Y0M0L2</accession>
<feature type="transmembrane region" description="Helical" evidence="7">
    <location>
        <begin position="22"/>
        <end position="44"/>
    </location>
</feature>
<keyword evidence="9" id="KW-1185">Reference proteome</keyword>
<comment type="subcellular location">
    <subcellularLocation>
        <location evidence="1">Cell membrane</location>
        <topology evidence="1">Multi-pass membrane protein</topology>
    </subcellularLocation>
</comment>
<evidence type="ECO:0000256" key="5">
    <source>
        <dbReference type="ARBA" id="ARBA00023136"/>
    </source>
</evidence>
<reference evidence="8 9" key="1">
    <citation type="submission" date="2020-04" db="EMBL/GenBank/DDBJ databases">
        <title>Sequencing and Assembly of C. fimi.</title>
        <authorList>
            <person name="Ramsey A.R."/>
        </authorList>
    </citation>
    <scope>NUCLEOTIDE SEQUENCE [LARGE SCALE GENOMIC DNA]</scope>
    <source>
        <strain evidence="8 9">SB</strain>
    </source>
</reference>
<proteinExistence type="predicted"/>
<feature type="region of interest" description="Disordered" evidence="6">
    <location>
        <begin position="326"/>
        <end position="353"/>
    </location>
</feature>
<organism evidence="8 9">
    <name type="scientific">Cellulomonas fimi</name>
    <dbReference type="NCBI Taxonomy" id="1708"/>
    <lineage>
        <taxon>Bacteria</taxon>
        <taxon>Bacillati</taxon>
        <taxon>Actinomycetota</taxon>
        <taxon>Actinomycetes</taxon>
        <taxon>Micrococcales</taxon>
        <taxon>Cellulomonadaceae</taxon>
        <taxon>Cellulomonas</taxon>
    </lineage>
</organism>
<dbReference type="InterPro" id="IPR001851">
    <property type="entry name" value="ABC_transp_permease"/>
</dbReference>
<evidence type="ECO:0000256" key="2">
    <source>
        <dbReference type="ARBA" id="ARBA00022475"/>
    </source>
</evidence>
<dbReference type="GO" id="GO:0015658">
    <property type="term" value="F:branched-chain amino acid transmembrane transporter activity"/>
    <property type="evidence" value="ECO:0007669"/>
    <property type="project" value="InterPro"/>
</dbReference>
<evidence type="ECO:0000256" key="7">
    <source>
        <dbReference type="SAM" id="Phobius"/>
    </source>
</evidence>
<dbReference type="RefSeq" id="WP_169325729.1">
    <property type="nucleotide sequence ID" value="NZ_JABCJJ010000032.1"/>
</dbReference>
<evidence type="ECO:0000313" key="8">
    <source>
        <dbReference type="EMBL" id="NMR21354.1"/>
    </source>
</evidence>
<sequence length="353" mass="36506">MTGVRDWLALPLLGRPDGTARVWTRGFTLSVVALTVVVAVLGLYGSAYELTIGSKVAIYAVVILGLTVLVGYGGQISFGHNAFFGIGGYVSALATTSWGLSPLVGLLIGLVLAAVVAVVVGFPTLRLRGHFLALGTFAVGLGFYAFAVASPQLKGFSGIGGIPPFSVGSLSLGPQFARFWLSGAVMLVAIVAVAHLRHGRWGRALRTVATDEATAQSVGIDVHRTKLSAFVVSALLASVAGSLYAHTTSYVSPETFSFTTILTFFMMLFIGGLGSVWGAVLGSLVVTVVPEVVPEAVATWQPMIFGALLVVILIVRPAGLLGGSRRRTTAARAPSTPPTDAGPTAPERIEAAA</sequence>
<keyword evidence="5 7" id="KW-0472">Membrane</keyword>
<evidence type="ECO:0000256" key="1">
    <source>
        <dbReference type="ARBA" id="ARBA00004651"/>
    </source>
</evidence>
<dbReference type="CDD" id="cd06581">
    <property type="entry name" value="TM_PBP1_LivM_like"/>
    <property type="match status" value="1"/>
</dbReference>
<dbReference type="Pfam" id="PF02653">
    <property type="entry name" value="BPD_transp_2"/>
    <property type="match status" value="1"/>
</dbReference>
<dbReference type="GO" id="GO:0005886">
    <property type="term" value="C:plasma membrane"/>
    <property type="evidence" value="ECO:0007669"/>
    <property type="project" value="UniProtKB-SubCell"/>
</dbReference>
<dbReference type="InterPro" id="IPR043428">
    <property type="entry name" value="LivM-like"/>
</dbReference>
<dbReference type="EMBL" id="JABCJJ010000032">
    <property type="protein sequence ID" value="NMR21354.1"/>
    <property type="molecule type" value="Genomic_DNA"/>
</dbReference>
<dbReference type="AlphaFoldDB" id="A0A7Y0M0L2"/>
<dbReference type="Proteomes" id="UP000562124">
    <property type="component" value="Unassembled WGS sequence"/>
</dbReference>
<protein>
    <submittedName>
        <fullName evidence="8">Branched-chain amino acid ABC transporter permease</fullName>
    </submittedName>
</protein>
<feature type="transmembrane region" description="Helical" evidence="7">
    <location>
        <begin position="98"/>
        <end position="122"/>
    </location>
</feature>
<evidence type="ECO:0000256" key="4">
    <source>
        <dbReference type="ARBA" id="ARBA00022989"/>
    </source>
</evidence>
<feature type="transmembrane region" description="Helical" evidence="7">
    <location>
        <begin position="300"/>
        <end position="322"/>
    </location>
</feature>
<keyword evidence="3 7" id="KW-0812">Transmembrane</keyword>
<dbReference type="PANTHER" id="PTHR30482:SF10">
    <property type="entry name" value="HIGH-AFFINITY BRANCHED-CHAIN AMINO ACID TRANSPORT PROTEIN BRAE"/>
    <property type="match status" value="1"/>
</dbReference>
<evidence type="ECO:0000313" key="9">
    <source>
        <dbReference type="Proteomes" id="UP000562124"/>
    </source>
</evidence>
<dbReference type="InterPro" id="IPR037294">
    <property type="entry name" value="ABC_BtuC-like"/>
</dbReference>
<feature type="transmembrane region" description="Helical" evidence="7">
    <location>
        <begin position="179"/>
        <end position="196"/>
    </location>
</feature>